<evidence type="ECO:0000313" key="10">
    <source>
        <dbReference type="Proteomes" id="UP001292094"/>
    </source>
</evidence>
<feature type="region of interest" description="Disordered" evidence="6">
    <location>
        <begin position="69"/>
        <end position="104"/>
    </location>
</feature>
<feature type="transmembrane region" description="Helical" evidence="7">
    <location>
        <begin position="935"/>
        <end position="956"/>
    </location>
</feature>
<feature type="transmembrane region" description="Helical" evidence="7">
    <location>
        <begin position="867"/>
        <end position="888"/>
    </location>
</feature>
<feature type="compositionally biased region" description="Basic and acidic residues" evidence="6">
    <location>
        <begin position="85"/>
        <end position="101"/>
    </location>
</feature>
<evidence type="ECO:0000256" key="5">
    <source>
        <dbReference type="ARBA" id="ARBA00023136"/>
    </source>
</evidence>
<dbReference type="InterPro" id="IPR012496">
    <property type="entry name" value="TMC_dom"/>
</dbReference>
<feature type="transmembrane region" description="Helical" evidence="7">
    <location>
        <begin position="795"/>
        <end position="814"/>
    </location>
</feature>
<feature type="transmembrane region" description="Helical" evidence="7">
    <location>
        <begin position="643"/>
        <end position="663"/>
    </location>
</feature>
<keyword evidence="10" id="KW-1185">Reference proteome</keyword>
<dbReference type="PANTHER" id="PTHR23302">
    <property type="entry name" value="TRANSMEMBRANE CHANNEL-RELATED"/>
    <property type="match status" value="1"/>
</dbReference>
<evidence type="ECO:0000259" key="8">
    <source>
        <dbReference type="Pfam" id="PF07810"/>
    </source>
</evidence>
<evidence type="ECO:0000256" key="2">
    <source>
        <dbReference type="ARBA" id="ARBA00006510"/>
    </source>
</evidence>
<dbReference type="Proteomes" id="UP001292094">
    <property type="component" value="Unassembled WGS sequence"/>
</dbReference>
<feature type="compositionally biased region" description="Basic and acidic residues" evidence="6">
    <location>
        <begin position="136"/>
        <end position="163"/>
    </location>
</feature>
<dbReference type="PANTHER" id="PTHR23302:SF24">
    <property type="entry name" value="TMC DOMAIN-CONTAINING PROTEIN"/>
    <property type="match status" value="1"/>
</dbReference>
<feature type="domain" description="TMC" evidence="8">
    <location>
        <begin position="858"/>
        <end position="964"/>
    </location>
</feature>
<keyword evidence="4 7" id="KW-1133">Transmembrane helix</keyword>
<feature type="region of interest" description="Disordered" evidence="6">
    <location>
        <begin position="477"/>
        <end position="551"/>
    </location>
</feature>
<feature type="compositionally biased region" description="Pro residues" evidence="6">
    <location>
        <begin position="435"/>
        <end position="444"/>
    </location>
</feature>
<gene>
    <name evidence="9" type="ORF">Pmani_001588</name>
</gene>
<feature type="region of interest" description="Disordered" evidence="6">
    <location>
        <begin position="351"/>
        <end position="378"/>
    </location>
</feature>
<evidence type="ECO:0000313" key="9">
    <source>
        <dbReference type="EMBL" id="KAK4327974.1"/>
    </source>
</evidence>
<feature type="region of interest" description="Disordered" evidence="6">
    <location>
        <begin position="405"/>
        <end position="454"/>
    </location>
</feature>
<keyword evidence="3 7" id="KW-0812">Transmembrane</keyword>
<evidence type="ECO:0000256" key="3">
    <source>
        <dbReference type="ARBA" id="ARBA00022692"/>
    </source>
</evidence>
<feature type="compositionally biased region" description="Pro residues" evidence="6">
    <location>
        <begin position="362"/>
        <end position="372"/>
    </location>
</feature>
<feature type="transmembrane region" description="Helical" evidence="7">
    <location>
        <begin position="968"/>
        <end position="993"/>
    </location>
</feature>
<dbReference type="EMBL" id="JAWZYT010000106">
    <property type="protein sequence ID" value="KAK4327974.1"/>
    <property type="molecule type" value="Genomic_DNA"/>
</dbReference>
<evidence type="ECO:0000256" key="6">
    <source>
        <dbReference type="SAM" id="MobiDB-lite"/>
    </source>
</evidence>
<feature type="compositionally biased region" description="Low complexity" evidence="6">
    <location>
        <begin position="477"/>
        <end position="500"/>
    </location>
</feature>
<comment type="caution">
    <text evidence="9">The sequence shown here is derived from an EMBL/GenBank/DDBJ whole genome shotgun (WGS) entry which is preliminary data.</text>
</comment>
<organism evidence="9 10">
    <name type="scientific">Petrolisthes manimaculis</name>
    <dbReference type="NCBI Taxonomy" id="1843537"/>
    <lineage>
        <taxon>Eukaryota</taxon>
        <taxon>Metazoa</taxon>
        <taxon>Ecdysozoa</taxon>
        <taxon>Arthropoda</taxon>
        <taxon>Crustacea</taxon>
        <taxon>Multicrustacea</taxon>
        <taxon>Malacostraca</taxon>
        <taxon>Eumalacostraca</taxon>
        <taxon>Eucarida</taxon>
        <taxon>Decapoda</taxon>
        <taxon>Pleocyemata</taxon>
        <taxon>Anomura</taxon>
        <taxon>Galatheoidea</taxon>
        <taxon>Porcellanidae</taxon>
        <taxon>Petrolisthes</taxon>
    </lineage>
</organism>
<comment type="similarity">
    <text evidence="2">Belongs to the TMC family.</text>
</comment>
<name>A0AAE1QKC5_9EUCA</name>
<feature type="region of interest" description="Disordered" evidence="6">
    <location>
        <begin position="119"/>
        <end position="170"/>
    </location>
</feature>
<dbReference type="GO" id="GO:0005886">
    <property type="term" value="C:plasma membrane"/>
    <property type="evidence" value="ECO:0007669"/>
    <property type="project" value="InterPro"/>
</dbReference>
<keyword evidence="5 7" id="KW-0472">Membrane</keyword>
<dbReference type="Pfam" id="PF07810">
    <property type="entry name" value="TMC"/>
    <property type="match status" value="1"/>
</dbReference>
<feature type="compositionally biased region" description="Low complexity" evidence="6">
    <location>
        <begin position="512"/>
        <end position="548"/>
    </location>
</feature>
<protein>
    <recommendedName>
        <fullName evidence="8">TMC domain-containing protein</fullName>
    </recommendedName>
</protein>
<feature type="compositionally biased region" description="Basic and acidic residues" evidence="6">
    <location>
        <begin position="119"/>
        <end position="129"/>
    </location>
</feature>
<dbReference type="GO" id="GO:0008381">
    <property type="term" value="F:mechanosensitive monoatomic ion channel activity"/>
    <property type="evidence" value="ECO:0007669"/>
    <property type="project" value="TreeGrafter"/>
</dbReference>
<sequence>MPCETPGTSSPIPRTVASIMSVPLQDNIHDNQSQPTSNSSRSPILTRCHHAFISVLKMSLWVIRMLRGGPRQPEEREGDEEDVEEAKTGKSMRRTDERKGDDEDLNVERIAVSLGTVERKGEEEVEQTKKTVKSLRRIEERQGHKEKMEQRENGEREGEKKVEQVSGAESTQWMKHSHDMISLASSFSSTHSITPDTASINTSSTENSEVCVKEAEEELRKVKEMEAPMIQRRWRMVNLRHQREEANNTNKSRWYSPTLAHYFIQKGKLAWKKFRESVQISKRPTNKINGRFGSSGVAVFRLAKDLLLLNLFVCLVLHSCLYIPILLFSHHSHHWETNDWMWGWAPSHKHHNKPHQHMLPPSSTPPSLPSNPPTTTTTTLTMTTTTTTMIFMATDIYTTAGNISASSLSSSVPTPPSLSPPTIATSTGASTTQSPPHPHPPPSPTVSTTTYNFPLPTPNTNISVKYTSDTPHTYTTDIPFTYTTNTPPTDTTYNTTDTPYIPHTCNPRGRSHTSSSHTPHPICNTTTYDPQQPTTTSNNNNNNNNNNNSGPDCVSPADLHLDRCPKYVLTKDDPCIKSCSLAYLDHIGQMANNNTLLEINRTLWISEVLLGKGRLEFSPLFLGFYPAVLTIERKGDSPMRYQIAAVQIVTVVSTLVLSLVMVVRRIGQWLRYNSAVWGGLTFSKMVFAGWEFYLSEKNSVALKQQIMTNSIRAALDEDQFQRSKAVRTRTQRTKLYLKRYLVNLVVWVAVLCCYKLITDVNEHHQDISDWIEDLGIITHWDQDISEFVINFVDTLTVWVCGLVLPPLLSALGSLEEYSSRVTMLHFILRSAAVRLISIGTLVVYQLPFGATSSSGTLCWETNLGQKLYAQVMWDLLMRVTGMTFLLLYRVITLPFHLCLTKSLQPEFDIPGKVLDLLSLQTLSWLSVLVSPQLPMFVLVSIYILLVMELVAALYIYRPSKHVFQVLPSSGMFMVVLGVSWVCCTGFTITLVVFCRPSLGCGPFRGLEYSWQALTHFICEMTPSFSWLRNMLFSLDNWYVFGITGLCLVVSLLYHLTNLHINSRDVRRLEQRLLKIADTKASLKRFRKYMEKM</sequence>
<evidence type="ECO:0000256" key="7">
    <source>
        <dbReference type="SAM" id="Phobius"/>
    </source>
</evidence>
<dbReference type="InterPro" id="IPR038900">
    <property type="entry name" value="TMC"/>
</dbReference>
<feature type="compositionally biased region" description="Low complexity" evidence="6">
    <location>
        <begin position="420"/>
        <end position="434"/>
    </location>
</feature>
<evidence type="ECO:0000256" key="1">
    <source>
        <dbReference type="ARBA" id="ARBA00004141"/>
    </source>
</evidence>
<feature type="transmembrane region" description="Helical" evidence="7">
    <location>
        <begin position="1037"/>
        <end position="1056"/>
    </location>
</feature>
<reference evidence="9" key="1">
    <citation type="submission" date="2023-11" db="EMBL/GenBank/DDBJ databases">
        <title>Genome assemblies of two species of porcelain crab, Petrolisthes cinctipes and Petrolisthes manimaculis (Anomura: Porcellanidae).</title>
        <authorList>
            <person name="Angst P."/>
        </authorList>
    </citation>
    <scope>NUCLEOTIDE SEQUENCE</scope>
    <source>
        <strain evidence="9">PB745_02</strain>
        <tissue evidence="9">Gill</tissue>
    </source>
</reference>
<dbReference type="AlphaFoldDB" id="A0AAE1QKC5"/>
<feature type="transmembrane region" description="Helical" evidence="7">
    <location>
        <begin position="740"/>
        <end position="757"/>
    </location>
</feature>
<proteinExistence type="inferred from homology"/>
<evidence type="ECO:0000256" key="4">
    <source>
        <dbReference type="ARBA" id="ARBA00022989"/>
    </source>
</evidence>
<comment type="subcellular location">
    <subcellularLocation>
        <location evidence="1">Membrane</location>
        <topology evidence="1">Multi-pass membrane protein</topology>
    </subcellularLocation>
</comment>
<accession>A0AAE1QKC5</accession>